<evidence type="ECO:0000256" key="8">
    <source>
        <dbReference type="ARBA" id="ARBA00023242"/>
    </source>
</evidence>
<feature type="compositionally biased region" description="Acidic residues" evidence="10">
    <location>
        <begin position="4575"/>
        <end position="4585"/>
    </location>
</feature>
<dbReference type="InterPro" id="IPR002035">
    <property type="entry name" value="VWF_A"/>
</dbReference>
<feature type="compositionally biased region" description="Basic and acidic residues" evidence="10">
    <location>
        <begin position="4873"/>
        <end position="4883"/>
    </location>
</feature>
<dbReference type="Pfam" id="PF21108">
    <property type="entry name" value="MDN1_4th"/>
    <property type="match status" value="1"/>
</dbReference>
<dbReference type="Pfam" id="PF17865">
    <property type="entry name" value="AAA_lid_5"/>
    <property type="match status" value="1"/>
</dbReference>
<dbReference type="FunFam" id="3.40.50.300:FF:000764">
    <property type="entry name" value="Midasin"/>
    <property type="match status" value="1"/>
</dbReference>
<sequence>MMDNRNIFTAVNLLVDGDEVLTSIFSKYLNKKTWSNDESQTLINKLSEILWNENYTTKVAELFSPILLELLTRASNFSNDSSDCCVRHEWLCICLSKLIWNYPEVGRFTRMYFELRNLFWRYEGDEQPPNKKQKTSGRAPHPYQLLKSAYLFLIYDTPYFKDLWSWSVIVPFLKDADARTRWYAHQCLGHVENIKNSNLVEILEKKLSHEEYEVCVKEAFEISTYWNKKPYDPTQMEICSSAQLESSFHDLARLTVNVYGVLLSKANDNEIATDSKIVSVPSTAEILHSIALAVSSSEPVLLQGPVGCGKTSLIQQIALMTGRHPVENFLKIQLGDHVDSKMLLGAHICTETPGQFVWKPGILIRAMTQGHWLLLEDIDCAPMDVVSLLVPVLQSRSIILPGHPNPVKAAPGFQLFATQRLLSGLGGSYLEFKNNADIIDKQWRKLMISPLTKEELTQVISTKWPVLSIFIPHILSVYSEFSADLKEWCENSNGQEPLNAYLKHGRLVSMRDLFKFCNRIAENFQKTKDETKVNALKHAIDCFCDSIPDPKERLKAVYSICDRFGLENRTGEYFCQKHKPNIENTDPVLIGKIRLPRKPREITFTRIHGSTFAHTRQAVALLEKVATCVKHKEPVLLVGETGTGKTSIVQYLAELINQKLTVINMSQQSDSVDLVGGYKPVDLNFAIRPVKEEFDVLFPQSVDVKQNSKFLQHISNCFYKRQYKKLFELMLHVKKRIVTMFINEHISSEKHLELVKKWNKLGEKIKNLQQQLEQARPTVAFQFIEGALIKAMKNGEWLLLDEINLAEAETLECLAGVLEKDDSLILLEKGDSEPVKRHPDFHVFACMNPATDVGKKDLPTGIRSRFTEFFVEEISNQTDLMILVHEYLKSLAVNNKVLENIVNFYKAIKIAAAKELNDGSGHHPHYSLRTLCRALRHASSNPCHNVPRSLYEAFCLSFLSQLDNSSHQKVTKKIKEHLLGDKLSVLKQSLPEPGKGNFIQVAGYWILKGTQEPSEPQNYIFTETVQRNLHDLARIVSAGRFPVLLQGETSSGKTSLIQYLAKITGNVCLRVNNHEHTDIQEYVGTYSADGEGNLVFREGILVEAMRNGYWIILDELNLAPTEVMEALNRVLDDNRELFISETQEVIKAQPGFMIFATQNPPGHYGGRKILSRAFRNRFIELHFNEIPPPELEVILAKRCKLAPSHSKKLVAVMLELQMRRRESGVFAGKQGFITLRDLFRWGERFEYAREPDSKTYDWDQHLADEGYLLLAGRVRHPEEAVVIQEALLKHLKRKTNPETLFTLNENTSNTTKYILQRILETSLHSPLASVVWTEQMRRLAVLVGKAMQFNEPVLLIGNTGCGKTTMCQIFAQIFGKKLYSVNCHMHSESADFLGGLRPVRDAKERETKLFEWVDGPLIKSMNEGCYFLCDEISLADDSVLERLNSVLEPEQKILLTEKGMDDDMKLEITASEGFQFFATMNPGGDYGKKELSPALRNRFTEIWCPSNITDKSAVMQIVEHNIRTDLRSKKGKDFYFNYGEKIADFLAFYSQLPFGKMTTITTRDVLTWVEFINATAGKIVSPLVAYLHGARLVFLDSIGSGQTALSNANLLKEVGETCFKFLAHQSHESLDINTICLLVPERTKSFEDVPIGTHKEWFGIDPFLIECGKERLEQRSYVLKARMTKINALRLLRAMQLPKPILLEGSPGVGKTSLVEAIARASGHKLVRINLSEQTDVSDLFGADLPVEGGKMGEFEWRNGPLLQALMDGNWILLDELNLASQSVLEGLNACLDHRSEIYISELGSTFHLNKSSVRIFACQNPYRQGGSRKGLPRSFLNRFTQVYVKPMGANDFLQIAEDMYPDIPRSLLFAMIRFNEEIELQVNVKRLWGRQGSPFEFNLRDIFRWCEAIEHSQMEGDFNIGEFVKLIYADRMRTAEDKNKVYMIYHHIISEDGLPPEHFILHRPLDLNVYENSVQLGNASIKCAGRNVADTSMISVPSVQLPVLESIMKCIEMNWMPILVGSSSSGKSSLVRLLAELSGQHLQILSVNSEMDTMELLGGFEQVDLNRKIESIVQDLEPVIQAAVLHCMHPSVIAQKSNRLESILTHSHLLSDKGNSSIQTRTGRLIHLIEALFELNIPKTKTVLANCSKILNNLYDKINEDSASAGGQFEWVDSILIDAAVRGHWLLIDDANFCSPSVLDRLNSLLEPNGVLTVSEQGVVGEKLRTITPHPDFRIFLTMNPRNGEISRAMRNRGVEIFVDPIDVDPIQWRCILNINLFTQCKGLNHSMMVSHLHSLHNHISQEHGSVSLSDFLNAVSLCAQLLQRHVDPKSAFVKSCMTVYAKNNFNIHIRKAIVEGINIAAQKFPTIKRDISLPLTTLLPTTIDYRQNSAFASVKKHAFVFSYFLNHLKNLLRNVQDTDIQGAYFPYPVPTFSQKGELYRDRFFCMIRLMIESCSLQLYKLLDVWLQYTLEQEIENETFNNLKHLMQVCLQLKNVLSEQLNHSIVTDLVEVVAKIYDHSGLIEVKKSEIPIDPRWRTNLFRRLICKAKQNCVYNDYLIILMRISSCANKFSLLLLLRTLEFSHSCNKRNPNLCSLVQTAKVSKLLEERKRDAAVVDKIPGFLETIPRFFSKDIFGQKEMDQNLDYICDDDHYWKLRDILSSYYACRQVCEEPFRESAVYNQLVLFSVHFYWIWKKINNLYESEKDIPGYLQYYFEQIENGLSFKNKEKMFRSKFGKKNNYPLGFVHEKAASIYCNALDVYKCISLIPRLSTKEPNLNDIKVIALNRRNWMSILSSQVYESVFSSLLENVDYGQGANKIKDIKLQLHDANLITTENDDIMEICQNPAEVPNISNEKLSAHIQLLPLLDYIFNIYTAEILSPSTLSIDAKVLYKLGVEDICVNPKHLAYIFRYHIQENDYKLQFPFPRESFREVGVLLMTSFLIHLRHGFSSKGLNFLHCQLVEGSNGPTLSAPAIEWNNGIWSKQAPLLTYICTSICNNSCDSTILCHSPLRKFEDKVEQFEFTKSILWNNFEKLASPQHSLQSTICQMINLWFLNLIYGVAMTVDYTLTDDSFSIENLKKLFEEVGISSLVVSPKGIDVLTLAVNSIRELMLKDHGESGIMWLSSKACIYVGLLTIMLLLPRDPIDPAIKRTVKARYYENKLQEFMDEEEIRNWVSKVVNGLTLEEAASFDCTPHLKNLLNVCAETKQNLYALNKKIVCRQDDKFEDIKDILRTCMKDICCPDELIDIISQIDQVFHSITLEKKPMEYDVILRVQTLVESLRHFVEQNSKKYLFYEDITMPFYLGIEQIMYGMHLARQSILLKEMDLQFQNKHSQSITAFLSQFVSFPVDYRRNPLDMACLLLDTDNMNSFKSLLSLSKVPEKRTAQCISKLLKSGVLEIINEIRMRPLCADNVKHKVFSLLSSAMEFFWDAWNLQQDQIKQKKEEEESLYVHKVKHHEGELTEEEAIEKKMHDSFPSFRKAYSDCLDSNEDTKESPLEDLAENLLLTPDDTFEIWQLHATVMSIMLHDELKNPDESMKWVLNKSKTLDFNTPYLLRYEVVCEIIKSMPDKLDGALDNQLVAGHLLMCNELQKIQHIGNQFYDIYHSPNPVETLTIKPLLIKLENHLKTLLKKYPEEPLLLQILKLVERVLSFPITDPLMKFVVGLELILESMQSWKDILKEEKEAISKKIIEYRSLELDGWRKGLDSVIRKQYVNCSKWWFFLYGLIENLAKDPEKKETCDTVIDSLKQFLEESPLGEFPARISILHTFLQHTKLSQAQSSYRRLSVLLFNLYCYYEQFLPDVSTRIAQIRKPIDKELKDFVKIARWNDINFDALKQSVKKSHRFVVKHVKAFEDALKMPAKKVFTLPSKAESENVDESSWTLDIKEINFISKADKHIQEEYFTQQNEELLQRIPHYYKRLSKFSRKLSKSFTVVNDVNILNEFCGTVIESLHSVSLDSEMKMNTRSKEKKQALLLIQKKKQMLSALFKNLKAIGLSFGHGRMFAKNVLKESNILLTVPAFDCSLMEMLKFDKGFKELLSKASQDTSHYFYKSLAQYALLQKHMELPCKELTLDVIYRIDGYSGSLMYYIITQRQEIVQIAKNIDKIGCFLGSLSTLQNSVIKNKCVVLPPENDVIQLEETLNNLNIRLMATIQQFGVLMNCAPRSFKSSFGEIPVIHKDQRLICSLKKGDLNWTKIMTSITECATQLEKYFQQLLNSNPNYNVFATWERFSQTLENFKILTTSVDIALSSMKEPQFSRSQQIVSSLTNLSNEVHKEFVNATQQYNAIRHEAKVKKSVQDDIRNKSVSATIQKLTKEVLLAYQDITTICVTSDNVNASEDNICPENLFTNRIMTYLSNFEKYLRFQKVKKLVRKLRKQIQQYLSSVDHLKAIDDSLRLLLNLTPVLKQYFQLVKVYFATYLGMHRTSCKFLTILLEIFNILATKGFCIPADLQEEAQKSGDTKFEDIESGGLDEGEGVKDVSENIETEDQLEDTLKEGQEKKEKEESEDIQDEEKGIEMSEDFEGKSYNPEKTADESETSDNEEEGEDLDKQMGDVDGEFSEKLDEKVWGSDSEDEDQELNDTNDTGGVSENKPSELAAKDGLEKENDRDKSKLPKETSPEENNDEYQGNAPDPLIDAPPDQEPEVVELPDDMEITDDVDKEDGEIEPVETEEITYDPEEELESKEEESEEVNEPEEANEDDSKENPNKVEDKEEEEMDAQNGTSAEPVPDENEINGEKNESKLPTHTPTTEKEALPSADQTKSSSHDPVQEDAPMDWESGVQQSDEQHEEGQADAQNAKSVAHEGSRSSSKQSAAEEQQQKPNLKPPAENRTIDENTDNSIPKQRPIADKQSLQKSLGAEDDADDNADVYEHVSNKEDGVTEAVDVATEEQAAKRPAQTQNDAASDSEEIIELSSDEEEEYCDRNDSNRTQGDVIKTDSRQRPGERGNYDEEESMDTTPEGEIVRTHTVPRGDTTIHTQYDLWSSMSLKNIQERRHLMEKNLELFSQIGEESSAEFVHIWKNYEDLMLNLAQELCEQLRLVLEPTKMSKLKGDYRTGKRLNMRKIIPYIASQFRKDKIWLRRTKPSKRQYQIMLAVDDSSSMVDNHSKQLAFESLAVLGQSLSLLEAGELSVVSFGEKIELLLGFNEQFSTNTGARILQHLTFRQEKTNYMQLLKYAIDVMVQSRNRSALMSKETAQLLVILSDGRGIFNNDDKKNTIANAVREARDNNIFMVFIIIDSPDSQASILDIERVTFDDDNKKVTKRKYLEDFPFPFYIILRDISALPTVLGGALRQWFELVTATER</sequence>
<dbReference type="SUPFAM" id="SSF52540">
    <property type="entry name" value="P-loop containing nucleoside triphosphate hydrolases"/>
    <property type="match status" value="6"/>
</dbReference>
<dbReference type="Gene3D" id="3.40.50.300">
    <property type="entry name" value="P-loop containing nucleotide triphosphate hydrolases"/>
    <property type="match status" value="6"/>
</dbReference>
<dbReference type="InterPro" id="IPR025662">
    <property type="entry name" value="Sigma_54_int_dom_ATP-bd_1"/>
</dbReference>
<accession>A0AAV2B285</accession>
<dbReference type="FunFam" id="3.40.50.410:FF:000028">
    <property type="entry name" value="Midasin"/>
    <property type="match status" value="1"/>
</dbReference>
<dbReference type="GO" id="GO:0005654">
    <property type="term" value="C:nucleoplasm"/>
    <property type="evidence" value="ECO:0007669"/>
    <property type="project" value="UniProtKB-SubCell"/>
</dbReference>
<dbReference type="Pfam" id="PF07728">
    <property type="entry name" value="AAA_5"/>
    <property type="match status" value="7"/>
</dbReference>
<proteinExistence type="inferred from homology"/>
<dbReference type="InterPro" id="IPR011704">
    <property type="entry name" value="ATPase_dyneun-rel_AAA"/>
</dbReference>
<dbReference type="Gene3D" id="3.40.50.410">
    <property type="entry name" value="von Willebrand factor, type A domain"/>
    <property type="match status" value="1"/>
</dbReference>
<dbReference type="FunFam" id="3.40.50.300:FF:000142">
    <property type="entry name" value="Midasin"/>
    <property type="match status" value="1"/>
</dbReference>
<keyword evidence="13" id="KW-1185">Reference proteome</keyword>
<comment type="subcellular location">
    <subcellularLocation>
        <location evidence="1">Nucleus</location>
        <location evidence="1">Nucleolus</location>
    </subcellularLocation>
    <subcellularLocation>
        <location evidence="2">Nucleus</location>
        <location evidence="2">Nucleoplasm</location>
    </subcellularLocation>
</comment>
<evidence type="ECO:0000256" key="3">
    <source>
        <dbReference type="ARBA" id="ARBA00007188"/>
    </source>
</evidence>
<evidence type="ECO:0000256" key="10">
    <source>
        <dbReference type="SAM" id="MobiDB-lite"/>
    </source>
</evidence>
<dbReference type="PIRSF" id="PIRSF010340">
    <property type="entry name" value="Midasin"/>
    <property type="match status" value="1"/>
</dbReference>
<dbReference type="PANTHER" id="PTHR48103">
    <property type="entry name" value="MIDASIN-RELATED"/>
    <property type="match status" value="1"/>
</dbReference>
<dbReference type="InterPro" id="IPR048617">
    <property type="entry name" value="MDN1_AAA_lid_4"/>
</dbReference>
<feature type="compositionally biased region" description="Basic and acidic residues" evidence="10">
    <location>
        <begin position="4496"/>
        <end position="4508"/>
    </location>
</feature>
<dbReference type="EMBL" id="CAXIEN010000259">
    <property type="protein sequence ID" value="CAL1290109.1"/>
    <property type="molecule type" value="Genomic_DNA"/>
</dbReference>
<feature type="region of interest" description="Disordered" evidence="10">
    <location>
        <begin position="4461"/>
        <end position="4963"/>
    </location>
</feature>
<evidence type="ECO:0000256" key="1">
    <source>
        <dbReference type="ARBA" id="ARBA00004604"/>
    </source>
</evidence>
<dbReference type="PROSITE" id="PS50234">
    <property type="entry name" value="VWFA"/>
    <property type="match status" value="1"/>
</dbReference>
<organism evidence="12 13">
    <name type="scientific">Larinioides sclopetarius</name>
    <dbReference type="NCBI Taxonomy" id="280406"/>
    <lineage>
        <taxon>Eukaryota</taxon>
        <taxon>Metazoa</taxon>
        <taxon>Ecdysozoa</taxon>
        <taxon>Arthropoda</taxon>
        <taxon>Chelicerata</taxon>
        <taxon>Arachnida</taxon>
        <taxon>Araneae</taxon>
        <taxon>Araneomorphae</taxon>
        <taxon>Entelegynae</taxon>
        <taxon>Araneoidea</taxon>
        <taxon>Araneidae</taxon>
        <taxon>Larinioides</taxon>
    </lineage>
</organism>
<comment type="caution">
    <text evidence="12">The sequence shown here is derived from an EMBL/GenBank/DDBJ whole genome shotgun (WGS) entry which is preliminary data.</text>
</comment>
<feature type="compositionally biased region" description="Basic and acidic residues" evidence="10">
    <location>
        <begin position="4939"/>
        <end position="4953"/>
    </location>
</feature>
<feature type="compositionally biased region" description="Acidic residues" evidence="10">
    <location>
        <begin position="4863"/>
        <end position="4872"/>
    </location>
</feature>
<dbReference type="CDD" id="cd01460">
    <property type="entry name" value="vWA_midasin"/>
    <property type="match status" value="1"/>
</dbReference>
<dbReference type="GO" id="GO:0016887">
    <property type="term" value="F:ATP hydrolysis activity"/>
    <property type="evidence" value="ECO:0007669"/>
    <property type="project" value="InterPro"/>
</dbReference>
<feature type="domain" description="VWFA" evidence="11">
    <location>
        <begin position="5095"/>
        <end position="5291"/>
    </location>
</feature>
<evidence type="ECO:0000256" key="9">
    <source>
        <dbReference type="PIRNR" id="PIRNR010340"/>
    </source>
</evidence>
<dbReference type="InterPro" id="IPR036465">
    <property type="entry name" value="vWFA_dom_sf"/>
</dbReference>
<feature type="compositionally biased region" description="Basic and acidic residues" evidence="10">
    <location>
        <begin position="4552"/>
        <end position="4572"/>
    </location>
</feature>
<feature type="compositionally biased region" description="Acidic residues" evidence="10">
    <location>
        <begin position="4486"/>
        <end position="4495"/>
    </location>
</feature>
<feature type="compositionally biased region" description="Basic and acidic residues" evidence="10">
    <location>
        <begin position="4739"/>
        <end position="4758"/>
    </location>
</feature>
<evidence type="ECO:0000259" key="11">
    <source>
        <dbReference type="PROSITE" id="PS50234"/>
    </source>
</evidence>
<reference evidence="12 13" key="1">
    <citation type="submission" date="2024-04" db="EMBL/GenBank/DDBJ databases">
        <authorList>
            <person name="Rising A."/>
            <person name="Reimegard J."/>
            <person name="Sonavane S."/>
            <person name="Akerstrom W."/>
            <person name="Nylinder S."/>
            <person name="Hedman E."/>
            <person name="Kallberg Y."/>
        </authorList>
    </citation>
    <scope>NUCLEOTIDE SEQUENCE [LARGE SCALE GENOMIC DNA]</scope>
</reference>
<evidence type="ECO:0000256" key="2">
    <source>
        <dbReference type="ARBA" id="ARBA00004642"/>
    </source>
</evidence>
<dbReference type="Pfam" id="PF13519">
    <property type="entry name" value="VWA_2"/>
    <property type="match status" value="1"/>
</dbReference>
<dbReference type="InterPro" id="IPR012099">
    <property type="entry name" value="Midasin"/>
</dbReference>
<evidence type="ECO:0000313" key="12">
    <source>
        <dbReference type="EMBL" id="CAL1290109.1"/>
    </source>
</evidence>
<feature type="compositionally biased region" description="Acidic residues" evidence="10">
    <location>
        <begin position="4909"/>
        <end position="4925"/>
    </location>
</feature>
<evidence type="ECO:0000256" key="7">
    <source>
        <dbReference type="ARBA" id="ARBA00023186"/>
    </source>
</evidence>
<dbReference type="InterPro" id="IPR027417">
    <property type="entry name" value="P-loop_NTPase"/>
</dbReference>
<dbReference type="InterPro" id="IPR040848">
    <property type="entry name" value="AAA_lid_7"/>
</dbReference>
<dbReference type="Pfam" id="PF17867">
    <property type="entry name" value="AAA_lid_7"/>
    <property type="match status" value="3"/>
</dbReference>
<dbReference type="PROSITE" id="PS00675">
    <property type="entry name" value="SIGMA54_INTERACT_1"/>
    <property type="match status" value="1"/>
</dbReference>
<dbReference type="InterPro" id="IPR003593">
    <property type="entry name" value="AAA+_ATPase"/>
</dbReference>
<feature type="compositionally biased region" description="Acidic residues" evidence="10">
    <location>
        <begin position="4643"/>
        <end position="4706"/>
    </location>
</feature>
<gene>
    <name evidence="12" type="ORF">LARSCL_LOCUS16286</name>
</gene>
<dbReference type="GO" id="GO:0005524">
    <property type="term" value="F:ATP binding"/>
    <property type="evidence" value="ECO:0007669"/>
    <property type="project" value="UniProtKB-KW"/>
</dbReference>
<dbReference type="FunFam" id="3.40.50.300:FF:000582">
    <property type="entry name" value="Midasin"/>
    <property type="match status" value="1"/>
</dbReference>
<keyword evidence="6 9" id="KW-0067">ATP-binding</keyword>
<dbReference type="SMART" id="SM00382">
    <property type="entry name" value="AAA"/>
    <property type="match status" value="6"/>
</dbReference>
<dbReference type="GO" id="GO:0000027">
    <property type="term" value="P:ribosomal large subunit assembly"/>
    <property type="evidence" value="ECO:0007669"/>
    <property type="project" value="InterPro"/>
</dbReference>
<dbReference type="InterPro" id="IPR041190">
    <property type="entry name" value="Midasin_AAA_lid_5"/>
</dbReference>
<dbReference type="CDD" id="cd00009">
    <property type="entry name" value="AAA"/>
    <property type="match status" value="3"/>
</dbReference>
<evidence type="ECO:0000313" key="13">
    <source>
        <dbReference type="Proteomes" id="UP001497382"/>
    </source>
</evidence>
<dbReference type="Proteomes" id="UP001497382">
    <property type="component" value="Unassembled WGS sequence"/>
</dbReference>
<evidence type="ECO:0000256" key="4">
    <source>
        <dbReference type="ARBA" id="ARBA00017143"/>
    </source>
</evidence>
<dbReference type="SUPFAM" id="SSF53300">
    <property type="entry name" value="vWA-like"/>
    <property type="match status" value="1"/>
</dbReference>
<feature type="compositionally biased region" description="Basic and acidic residues" evidence="10">
    <location>
        <begin position="4601"/>
        <end position="4622"/>
    </location>
</feature>
<protein>
    <recommendedName>
        <fullName evidence="4 9">Midasin</fullName>
    </recommendedName>
</protein>
<keyword evidence="8 9" id="KW-0539">Nucleus</keyword>
<dbReference type="FunFam" id="3.40.50.300:FF:004102">
    <property type="entry name" value="Uncharacterized protein"/>
    <property type="match status" value="1"/>
</dbReference>
<keyword evidence="5 9" id="KW-0547">Nucleotide-binding</keyword>
<evidence type="ECO:0000256" key="5">
    <source>
        <dbReference type="ARBA" id="ARBA00022741"/>
    </source>
</evidence>
<evidence type="ECO:0000256" key="6">
    <source>
        <dbReference type="ARBA" id="ARBA00022840"/>
    </source>
</evidence>
<feature type="compositionally biased region" description="Acidic residues" evidence="10">
    <location>
        <begin position="4539"/>
        <end position="4551"/>
    </location>
</feature>
<dbReference type="PANTHER" id="PTHR48103:SF2">
    <property type="entry name" value="MIDASIN"/>
    <property type="match status" value="1"/>
</dbReference>
<name>A0AAV2B285_9ARAC</name>
<dbReference type="GO" id="GO:0005730">
    <property type="term" value="C:nucleolus"/>
    <property type="evidence" value="ECO:0007669"/>
    <property type="project" value="UniProtKB-SubCell"/>
</dbReference>
<comment type="similarity">
    <text evidence="3 9">Belongs to the midasin family.</text>
</comment>
<keyword evidence="7 9" id="KW-0143">Chaperone</keyword>
<comment type="function">
    <text evidence="9">Nuclear chaperone required for maturation and nuclear export of pre-60S ribosome subunits.</text>
</comment>
<dbReference type="GO" id="GO:0030687">
    <property type="term" value="C:preribosome, large subunit precursor"/>
    <property type="evidence" value="ECO:0007669"/>
    <property type="project" value="TreeGrafter"/>
</dbReference>
<feature type="compositionally biased region" description="Low complexity" evidence="10">
    <location>
        <begin position="4812"/>
        <end position="4825"/>
    </location>
</feature>
<dbReference type="GO" id="GO:0000055">
    <property type="term" value="P:ribosomal large subunit export from nucleus"/>
    <property type="evidence" value="ECO:0007669"/>
    <property type="project" value="TreeGrafter"/>
</dbReference>